<gene>
    <name evidence="15" type="primary">ugpC</name>
    <name evidence="15" type="ORF">HZS55_13715</name>
</gene>
<dbReference type="GO" id="GO:0055052">
    <property type="term" value="C:ATP-binding cassette (ABC) transporter complex, substrate-binding subunit-containing"/>
    <property type="evidence" value="ECO:0007669"/>
    <property type="project" value="TreeGrafter"/>
</dbReference>
<evidence type="ECO:0000256" key="8">
    <source>
        <dbReference type="ARBA" id="ARBA00050355"/>
    </source>
</evidence>
<dbReference type="KEGG" id="hrr:HZS55_13715"/>
<comment type="subcellular location">
    <subcellularLocation>
        <location evidence="1">Cell membrane</location>
        <topology evidence="1">Peripheral membrane protein</topology>
    </subcellularLocation>
</comment>
<reference evidence="15 16" key="1">
    <citation type="submission" date="2020-07" db="EMBL/GenBank/DDBJ databases">
        <title>Halosimplex pelagicum sp. nov. and Halosimplex rubrum sp. nov., isolated from salted brown alga Laminaria, and emended description of the genus Halosimplex.</title>
        <authorList>
            <person name="Cui H."/>
        </authorList>
    </citation>
    <scope>NUCLEOTIDE SEQUENCE [LARGE SCALE GENOMIC DNA]</scope>
    <source>
        <strain evidence="15 16">R27</strain>
    </source>
</reference>
<evidence type="ECO:0000313" key="15">
    <source>
        <dbReference type="EMBL" id="QLH78299.1"/>
    </source>
</evidence>
<dbReference type="Gene3D" id="2.40.50.140">
    <property type="entry name" value="Nucleic acid-binding proteins"/>
    <property type="match status" value="1"/>
</dbReference>
<dbReference type="OrthoDB" id="18368at2157"/>
<evidence type="ECO:0000256" key="11">
    <source>
        <dbReference type="ARBA" id="ARBA00061029"/>
    </source>
</evidence>
<evidence type="ECO:0000256" key="4">
    <source>
        <dbReference type="ARBA" id="ARBA00022741"/>
    </source>
</evidence>
<evidence type="ECO:0000256" key="5">
    <source>
        <dbReference type="ARBA" id="ARBA00022840"/>
    </source>
</evidence>
<keyword evidence="3" id="KW-1003">Cell membrane</keyword>
<dbReference type="InterPro" id="IPR040582">
    <property type="entry name" value="OB_MalK-like"/>
</dbReference>
<dbReference type="GO" id="GO:0008643">
    <property type="term" value="P:carbohydrate transport"/>
    <property type="evidence" value="ECO:0007669"/>
    <property type="project" value="InterPro"/>
</dbReference>
<comment type="catalytic activity">
    <reaction evidence="9">
        <text>L-arabinose(out) + ATP + H2O = L-arabinose(in) + ADP + phosphate + H(+)</text>
        <dbReference type="Rhea" id="RHEA:30007"/>
        <dbReference type="ChEBI" id="CHEBI:15377"/>
        <dbReference type="ChEBI" id="CHEBI:15378"/>
        <dbReference type="ChEBI" id="CHEBI:17535"/>
        <dbReference type="ChEBI" id="CHEBI:30616"/>
        <dbReference type="ChEBI" id="CHEBI:43474"/>
        <dbReference type="ChEBI" id="CHEBI:456216"/>
        <dbReference type="EC" id="7.5.2.13"/>
    </reaction>
    <physiologicalReaction direction="left-to-right" evidence="9">
        <dbReference type="Rhea" id="RHEA:30008"/>
    </physiologicalReaction>
</comment>
<dbReference type="SUPFAM" id="SSF50331">
    <property type="entry name" value="MOP-like"/>
    <property type="match status" value="1"/>
</dbReference>
<name>A0A7D5PBD9_9EURY</name>
<dbReference type="Proteomes" id="UP000509667">
    <property type="component" value="Chromosome"/>
</dbReference>
<dbReference type="GeneID" id="56078940"/>
<dbReference type="GO" id="GO:0005524">
    <property type="term" value="F:ATP binding"/>
    <property type="evidence" value="ECO:0007669"/>
    <property type="project" value="UniProtKB-KW"/>
</dbReference>
<evidence type="ECO:0000256" key="10">
    <source>
        <dbReference type="ARBA" id="ARBA00053454"/>
    </source>
</evidence>
<proteinExistence type="inferred from homology"/>
<keyword evidence="4" id="KW-0547">Nucleotide-binding</keyword>
<evidence type="ECO:0000259" key="14">
    <source>
        <dbReference type="PROSITE" id="PS50893"/>
    </source>
</evidence>
<dbReference type="InterPro" id="IPR003593">
    <property type="entry name" value="AAA+_ATPase"/>
</dbReference>
<protein>
    <recommendedName>
        <fullName evidence="13">ABC-type D-xylose/L-arabinose transporter</fullName>
        <ecNumber evidence="13">7.5.2.13</ecNumber>
    </recommendedName>
</protein>
<dbReference type="EMBL" id="CP058910">
    <property type="protein sequence ID" value="QLH78299.1"/>
    <property type="molecule type" value="Genomic_DNA"/>
</dbReference>
<dbReference type="CDD" id="cd03301">
    <property type="entry name" value="ABC_MalK_N"/>
    <property type="match status" value="1"/>
</dbReference>
<sequence length="378" mass="41613">MGTIDIEDVVKVYDSEEGEITAVDGVSLSVEDGEFVTIVGPSGSGKSTLLRMIAGLESITGGTIAIDGDAINDVPPQHRGVAMVFQEYALYPHMNVRENMSYGLKLTTDLPDDEIAERVEETADMMGIEDLLEKKPSNLSGGQQQRVATGRAIVRDPKVFLFDEPLSNLDAKLRLHMRTELQRLQEDLGTTSVYVTHDQTEAMTMSDRIVILDGGEIQQVGTPEEVYANPRNRFVADFIGSPSMNFFDGEYVDGRFVGADFEYEVAETISERIERNATTDDLTLGIRPEHIELADDDGNIVEAELDVLEHEGSDNYLYVVKDETEWTIRVPGNTTVQPGELIQFRLPAEHTHIFDAATGDNVLADGDEAREAPTPGSN</sequence>
<dbReference type="Gene3D" id="2.40.50.100">
    <property type="match status" value="1"/>
</dbReference>
<dbReference type="AlphaFoldDB" id="A0A7D5PBD9"/>
<feature type="domain" description="ABC transporter" evidence="14">
    <location>
        <begin position="4"/>
        <end position="239"/>
    </location>
</feature>
<dbReference type="Gene3D" id="3.40.50.300">
    <property type="entry name" value="P-loop containing nucleotide triphosphate hydrolases"/>
    <property type="match status" value="1"/>
</dbReference>
<dbReference type="PROSITE" id="PS50893">
    <property type="entry name" value="ABC_TRANSPORTER_2"/>
    <property type="match status" value="1"/>
</dbReference>
<dbReference type="GO" id="GO:0140359">
    <property type="term" value="F:ABC-type transporter activity"/>
    <property type="evidence" value="ECO:0007669"/>
    <property type="project" value="InterPro"/>
</dbReference>
<evidence type="ECO:0000256" key="7">
    <source>
        <dbReference type="ARBA" id="ARBA00023136"/>
    </source>
</evidence>
<dbReference type="InterPro" id="IPR015855">
    <property type="entry name" value="ABC_transpr_MalK-like"/>
</dbReference>
<comment type="function">
    <text evidence="10">Part of the ABC transporter complex XacGHIJK involved in the uptake of xylose and arabinose. Responsible for energy coupling to the transport system.</text>
</comment>
<evidence type="ECO:0000256" key="1">
    <source>
        <dbReference type="ARBA" id="ARBA00004202"/>
    </source>
</evidence>
<evidence type="ECO:0000256" key="13">
    <source>
        <dbReference type="ARBA" id="ARBA00066315"/>
    </source>
</evidence>
<dbReference type="InterPro" id="IPR008995">
    <property type="entry name" value="Mo/tungstate-bd_C_term_dom"/>
</dbReference>
<dbReference type="SUPFAM" id="SSF52540">
    <property type="entry name" value="P-loop containing nucleoside triphosphate hydrolases"/>
    <property type="match status" value="1"/>
</dbReference>
<dbReference type="SMART" id="SM00382">
    <property type="entry name" value="AAA"/>
    <property type="match status" value="1"/>
</dbReference>
<dbReference type="FunFam" id="3.40.50.300:FF:000042">
    <property type="entry name" value="Maltose/maltodextrin ABC transporter, ATP-binding protein"/>
    <property type="match status" value="1"/>
</dbReference>
<dbReference type="InterPro" id="IPR027417">
    <property type="entry name" value="P-loop_NTPase"/>
</dbReference>
<evidence type="ECO:0000313" key="16">
    <source>
        <dbReference type="Proteomes" id="UP000509667"/>
    </source>
</evidence>
<dbReference type="InterPro" id="IPR047641">
    <property type="entry name" value="ABC_transpr_MalK/UgpC-like"/>
</dbReference>
<comment type="similarity">
    <text evidence="11">Belongs to the ABC transporter superfamily. Carbohydrate uptake transporter-1 (CUT1) (TC 3.A.1.1) family.</text>
</comment>
<keyword evidence="16" id="KW-1185">Reference proteome</keyword>
<accession>A0A7D5PBD9</accession>
<keyword evidence="5 15" id="KW-0067">ATP-binding</keyword>
<evidence type="ECO:0000256" key="2">
    <source>
        <dbReference type="ARBA" id="ARBA00022448"/>
    </source>
</evidence>
<dbReference type="PANTHER" id="PTHR43875:SF15">
    <property type="entry name" value="TREHALOSE IMPORT ATP-BINDING PROTEIN SUGC"/>
    <property type="match status" value="1"/>
</dbReference>
<evidence type="ECO:0000256" key="3">
    <source>
        <dbReference type="ARBA" id="ARBA00022475"/>
    </source>
</evidence>
<dbReference type="RefSeq" id="WP_179908215.1">
    <property type="nucleotide sequence ID" value="NZ_CP058910.1"/>
</dbReference>
<dbReference type="InterPro" id="IPR003439">
    <property type="entry name" value="ABC_transporter-like_ATP-bd"/>
</dbReference>
<dbReference type="Pfam" id="PF00005">
    <property type="entry name" value="ABC_tran"/>
    <property type="match status" value="1"/>
</dbReference>
<dbReference type="GO" id="GO:0016887">
    <property type="term" value="F:ATP hydrolysis activity"/>
    <property type="evidence" value="ECO:0007669"/>
    <property type="project" value="InterPro"/>
</dbReference>
<dbReference type="Pfam" id="PF17912">
    <property type="entry name" value="OB_MalK"/>
    <property type="match status" value="1"/>
</dbReference>
<dbReference type="NCBIfam" id="NF008653">
    <property type="entry name" value="PRK11650.1"/>
    <property type="match status" value="1"/>
</dbReference>
<keyword evidence="7" id="KW-0472">Membrane</keyword>
<evidence type="ECO:0000256" key="6">
    <source>
        <dbReference type="ARBA" id="ARBA00022967"/>
    </source>
</evidence>
<dbReference type="EC" id="7.5.2.13" evidence="13"/>
<dbReference type="PANTHER" id="PTHR43875">
    <property type="entry name" value="MALTODEXTRIN IMPORT ATP-BINDING PROTEIN MSMX"/>
    <property type="match status" value="1"/>
</dbReference>
<comment type="catalytic activity">
    <reaction evidence="8">
        <text>D-xylose(out) + ATP + H2O = D-xylose(in) + ADP + phosphate + H(+)</text>
        <dbReference type="Rhea" id="RHEA:29899"/>
        <dbReference type="ChEBI" id="CHEBI:15377"/>
        <dbReference type="ChEBI" id="CHEBI:15378"/>
        <dbReference type="ChEBI" id="CHEBI:30616"/>
        <dbReference type="ChEBI" id="CHEBI:43474"/>
        <dbReference type="ChEBI" id="CHEBI:53455"/>
        <dbReference type="ChEBI" id="CHEBI:456216"/>
        <dbReference type="EC" id="7.5.2.13"/>
    </reaction>
    <physiologicalReaction direction="left-to-right" evidence="8">
        <dbReference type="Rhea" id="RHEA:29900"/>
    </physiologicalReaction>
</comment>
<keyword evidence="2" id="KW-0813">Transport</keyword>
<dbReference type="InterPro" id="IPR012340">
    <property type="entry name" value="NA-bd_OB-fold"/>
</dbReference>
<evidence type="ECO:0000256" key="12">
    <source>
        <dbReference type="ARBA" id="ARBA00065962"/>
    </source>
</evidence>
<organism evidence="15 16">
    <name type="scientific">Halosimplex rubrum</name>
    <dbReference type="NCBI Taxonomy" id="869889"/>
    <lineage>
        <taxon>Archaea</taxon>
        <taxon>Methanobacteriati</taxon>
        <taxon>Methanobacteriota</taxon>
        <taxon>Stenosarchaea group</taxon>
        <taxon>Halobacteria</taxon>
        <taxon>Halobacteriales</taxon>
        <taxon>Haloarculaceae</taxon>
        <taxon>Halosimplex</taxon>
    </lineage>
</organism>
<comment type="subunit">
    <text evidence="12">The complex is composed of two ATP-binding proteins (XacJ and XacK), two transmembrane proteins (XacH and XacI) and a solute-binding protein (XacG).</text>
</comment>
<evidence type="ECO:0000256" key="9">
    <source>
        <dbReference type="ARBA" id="ARBA00051890"/>
    </source>
</evidence>
<keyword evidence="6" id="KW-1278">Translocase</keyword>